<protein>
    <recommendedName>
        <fullName evidence="13">Methionine aminopeptidase 2</fullName>
        <shortName evidence="13">MAP 2</shortName>
        <shortName evidence="13">MetAP 2</shortName>
        <ecNumber evidence="13">3.4.11.18</ecNumber>
    </recommendedName>
    <alternativeName>
        <fullName evidence="13">Peptidase M</fullName>
    </alternativeName>
</protein>
<dbReference type="AlphaFoldDB" id="A0A835HQJ8"/>
<evidence type="ECO:0000256" key="13">
    <source>
        <dbReference type="HAMAP-Rule" id="MF_03175"/>
    </source>
</evidence>
<evidence type="ECO:0000256" key="3">
    <source>
        <dbReference type="ARBA" id="ARBA00001947"/>
    </source>
</evidence>
<dbReference type="PRINTS" id="PR00599">
    <property type="entry name" value="MAPEPTIDASE"/>
</dbReference>
<dbReference type="GO" id="GO:0000118">
    <property type="term" value="C:histone deacetylase complex"/>
    <property type="evidence" value="ECO:0007669"/>
    <property type="project" value="UniProtKB-ARBA"/>
</dbReference>
<dbReference type="FunFam" id="1.25.40.10:FF:000112">
    <property type="entry name" value="FAM10 family protein"/>
    <property type="match status" value="1"/>
</dbReference>
<dbReference type="Gene3D" id="1.10.10.10">
    <property type="entry name" value="Winged helix-like DNA-binding domain superfamily/Winged helix DNA-binding domain"/>
    <property type="match status" value="1"/>
</dbReference>
<feature type="domain" description="Hsp70-interacting protein N-terminal" evidence="18">
    <location>
        <begin position="2"/>
        <end position="43"/>
    </location>
</feature>
<dbReference type="PANTHER" id="PTHR45777:SF2">
    <property type="entry name" value="METHIONINE AMINOPEPTIDASE 2"/>
    <property type="match status" value="1"/>
</dbReference>
<feature type="compositionally biased region" description="Polar residues" evidence="16">
    <location>
        <begin position="306"/>
        <end position="332"/>
    </location>
</feature>
<dbReference type="GO" id="GO:0004239">
    <property type="term" value="F:initiator methionyl aminopeptidase activity"/>
    <property type="evidence" value="ECO:0007669"/>
    <property type="project" value="UniProtKB-UniRule"/>
</dbReference>
<dbReference type="InterPro" id="IPR000994">
    <property type="entry name" value="Pept_M24"/>
</dbReference>
<dbReference type="InterPro" id="IPR036005">
    <property type="entry name" value="Creatinase/aminopeptidase-like"/>
</dbReference>
<comment type="catalytic activity">
    <reaction evidence="1 13 15">
        <text>Release of N-terminal amino acids, preferentially methionine, from peptides and arylamides.</text>
        <dbReference type="EC" id="3.4.11.18"/>
    </reaction>
</comment>
<comment type="subcellular location">
    <subcellularLocation>
        <location evidence="5 13">Cytoplasm</location>
    </subcellularLocation>
</comment>
<accession>A0A835HQJ8</accession>
<feature type="binding site" evidence="13">
    <location>
        <position position="408"/>
    </location>
    <ligand>
        <name>substrate</name>
    </ligand>
</feature>
<keyword evidence="6 13" id="KW-0031">Aminopeptidase</keyword>
<feature type="compositionally biased region" description="Basic and acidic residues" evidence="16">
    <location>
        <begin position="296"/>
        <end position="305"/>
    </location>
</feature>
<sequence length="655" mass="73294">MDAAKLNQLKAFVEQCKSNPSLIKDPSLSFFQDDLHSLGAKIPGESPRPPYPEAVEPDSDEEDAPEEEPVQEQGYENEDLVESDIELEGDVVEPDNDPPQKMGDSSIEVTEENRDASQLAMGQAMEAISEGKLEEAIVQLTEAITLNPTSAIMYGTRASVYIKMKKPNAAIRDANAALEINPDSAKGYKSRGIARSMLGQWEEAAKDLHLASRIDYDEEIAAVFKKVEPNAHRIEEHRRKHDRLHKEKEDRKNERDRQRHRAKAQIPNRMVTEQHSIEGGLLLDFDKVLQLDNNNHHKQLDRDNNDNNLPTSDDTNENSKTQGTGGTSTPTNGIAKVDRNDRQGGGDASALEELQESTKRKKKKSKSKKKKETLEQTDPPSIPIIELFSSGDFPEGEIQHYKDEVAAHWTPNSGDKTVLQYDDVMKLDFGTQVDGHIVDCAFTVAFNPMFDPLLEASREATNTGIKEAGIDVRLCDVGAAIQEVMESYEVEINGKVFQVKSIRNLNGHSIGRYQIHAGKSVPIVKGGEQTKMEEGEFFAIETFASTGKGYVREDLECSHYMKNFEVGHVPLRLPRAKQLLATINKHFSTLAFCRRYLDRLGESKYLMALKNLCDSGIVQPYPPLCDVKGSYVSQFEHTILLRPTCKEVISRGVDY</sequence>
<comment type="cofactor">
    <cofactor evidence="13">
        <name>Co(2+)</name>
        <dbReference type="ChEBI" id="CHEBI:48828"/>
    </cofactor>
    <cofactor evidence="13">
        <name>Zn(2+)</name>
        <dbReference type="ChEBI" id="CHEBI:29105"/>
    </cofactor>
    <cofactor evidence="13">
        <name>Mn(2+)</name>
        <dbReference type="ChEBI" id="CHEBI:29035"/>
    </cofactor>
    <cofactor evidence="13">
        <name>Fe(2+)</name>
        <dbReference type="ChEBI" id="CHEBI:29033"/>
    </cofactor>
    <text evidence="13">Binds 2 divalent metal cations per subunit. Has a high-affinity and a low affinity metal-binding site. The true nature of the physiological cofactor is under debate. The enzyme is active with cobalt, zinc, manganese or divalent iron ions. Most likely, methionine aminopeptidases function as mononuclear Fe(2+)-metalloproteases under physiological conditions, and the catalytically relevant metal-binding site has been assigned to the histidine-containing high-affinity site.</text>
</comment>
<evidence type="ECO:0000256" key="12">
    <source>
        <dbReference type="ARBA" id="ARBA00022803"/>
    </source>
</evidence>
<feature type="compositionally biased region" description="Basic residues" evidence="16">
    <location>
        <begin position="359"/>
        <end position="371"/>
    </location>
</feature>
<dbReference type="PROSITE" id="PS50005">
    <property type="entry name" value="TPR"/>
    <property type="match status" value="1"/>
</dbReference>
<feature type="binding site" evidence="13">
    <location>
        <position position="508"/>
    </location>
    <ligand>
        <name>a divalent metal cation</name>
        <dbReference type="ChEBI" id="CHEBI:60240"/>
        <label>2</label>
        <note>catalytic</note>
    </ligand>
</feature>
<dbReference type="SUPFAM" id="SSF55920">
    <property type="entry name" value="Creatinase/aminopeptidase"/>
    <property type="match status" value="1"/>
</dbReference>
<dbReference type="GO" id="GO:0070006">
    <property type="term" value="F:metalloaminopeptidase activity"/>
    <property type="evidence" value="ECO:0007669"/>
    <property type="project" value="UniProtKB-UniRule"/>
</dbReference>
<dbReference type="SUPFAM" id="SSF48452">
    <property type="entry name" value="TPR-like"/>
    <property type="match status" value="1"/>
</dbReference>
<comment type="function">
    <text evidence="13 15">Cotranslationally removes the N-terminal methionine from nascent proteins. The N-terminal methionine is often cleaved when the second residue in the primary sequence is small and uncharged (Met-Ala-, Cys, Gly, Pro, Ser, Thr, or Val).</text>
</comment>
<dbReference type="Proteomes" id="UP000631114">
    <property type="component" value="Unassembled WGS sequence"/>
</dbReference>
<evidence type="ECO:0000256" key="5">
    <source>
        <dbReference type="ARBA" id="ARBA00004496"/>
    </source>
</evidence>
<evidence type="ECO:0000256" key="15">
    <source>
        <dbReference type="RuleBase" id="RU003653"/>
    </source>
</evidence>
<feature type="region of interest" description="Disordered" evidence="16">
    <location>
        <begin position="36"/>
        <end position="82"/>
    </location>
</feature>
<dbReference type="InterPro" id="IPR011990">
    <property type="entry name" value="TPR-like_helical_dom_sf"/>
</dbReference>
<keyword evidence="12 14" id="KW-0802">TPR repeat</keyword>
<keyword evidence="9 13" id="KW-0479">Metal-binding</keyword>
<evidence type="ECO:0000313" key="19">
    <source>
        <dbReference type="EMBL" id="KAF9602627.1"/>
    </source>
</evidence>
<dbReference type="Gene3D" id="6.10.250.3420">
    <property type="match status" value="1"/>
</dbReference>
<feature type="binding site" evidence="13">
    <location>
        <position position="439"/>
    </location>
    <ligand>
        <name>a divalent metal cation</name>
        <dbReference type="ChEBI" id="CHEBI:60240"/>
        <label>2</label>
        <note>catalytic</note>
    </ligand>
</feature>
<dbReference type="FunFam" id="1.10.10.10:FF:000106">
    <property type="entry name" value="Methionine aminopeptidase 2"/>
    <property type="match status" value="1"/>
</dbReference>
<keyword evidence="20" id="KW-1185">Reference proteome</keyword>
<evidence type="ECO:0000256" key="7">
    <source>
        <dbReference type="ARBA" id="ARBA00022490"/>
    </source>
</evidence>
<dbReference type="InterPro" id="IPR002468">
    <property type="entry name" value="Pept_M24A_MAP2"/>
</dbReference>
<comment type="similarity">
    <text evidence="13">Belongs to the peptidase M24A family. Methionine aminopeptidase eukaryotic type 2 subfamily.</text>
</comment>
<keyword evidence="7 13" id="KW-0963">Cytoplasm</keyword>
<organism evidence="19 20">
    <name type="scientific">Coptis chinensis</name>
    <dbReference type="NCBI Taxonomy" id="261450"/>
    <lineage>
        <taxon>Eukaryota</taxon>
        <taxon>Viridiplantae</taxon>
        <taxon>Streptophyta</taxon>
        <taxon>Embryophyta</taxon>
        <taxon>Tracheophyta</taxon>
        <taxon>Spermatophyta</taxon>
        <taxon>Magnoliopsida</taxon>
        <taxon>Ranunculales</taxon>
        <taxon>Ranunculaceae</taxon>
        <taxon>Coptidoideae</taxon>
        <taxon>Coptis</taxon>
    </lineage>
</organism>
<dbReference type="Gene3D" id="3.90.230.10">
    <property type="entry name" value="Creatinase/methionine aminopeptidase superfamily"/>
    <property type="match status" value="1"/>
</dbReference>
<reference evidence="19 20" key="1">
    <citation type="submission" date="2020-10" db="EMBL/GenBank/DDBJ databases">
        <title>The Coptis chinensis genome and diversification of protoberbering-type alkaloids.</title>
        <authorList>
            <person name="Wang B."/>
            <person name="Shu S."/>
            <person name="Song C."/>
            <person name="Liu Y."/>
        </authorList>
    </citation>
    <scope>NUCLEOTIDE SEQUENCE [LARGE SCALE GENOMIC DNA]</scope>
    <source>
        <strain evidence="19">HL-2020</strain>
        <tissue evidence="19">Leaf</tissue>
    </source>
</reference>
<dbReference type="SUPFAM" id="SSF46785">
    <property type="entry name" value="Winged helix' DNA-binding domain"/>
    <property type="match status" value="1"/>
</dbReference>
<dbReference type="EMBL" id="JADFTS010000006">
    <property type="protein sequence ID" value="KAF9602627.1"/>
    <property type="molecule type" value="Genomic_DNA"/>
</dbReference>
<comment type="cofactor">
    <cofactor evidence="4">
        <name>Fe(2+)</name>
        <dbReference type="ChEBI" id="CHEBI:29033"/>
    </cofactor>
</comment>
<feature type="repeat" description="TPR" evidence="14">
    <location>
        <begin position="151"/>
        <end position="184"/>
    </location>
</feature>
<dbReference type="Pfam" id="PF18253">
    <property type="entry name" value="HipN"/>
    <property type="match status" value="1"/>
</dbReference>
<dbReference type="GO" id="GO:0046983">
    <property type="term" value="F:protein dimerization activity"/>
    <property type="evidence" value="ECO:0007669"/>
    <property type="project" value="InterPro"/>
</dbReference>
<dbReference type="EC" id="3.4.11.18" evidence="13"/>
<feature type="binding site" evidence="13">
    <location>
        <position position="541"/>
    </location>
    <ligand>
        <name>a divalent metal cation</name>
        <dbReference type="ChEBI" id="CHEBI:60240"/>
        <label>2</label>
        <note>catalytic</note>
    </ligand>
</feature>
<comment type="cofactor">
    <cofactor evidence="3">
        <name>Zn(2+)</name>
        <dbReference type="ChEBI" id="CHEBI:29105"/>
    </cofactor>
</comment>
<evidence type="ECO:0000256" key="4">
    <source>
        <dbReference type="ARBA" id="ARBA00001954"/>
    </source>
</evidence>
<dbReference type="FunFam" id="6.10.250.3420:FF:000001">
    <property type="entry name" value="Hsc70-interacting protein-like protein"/>
    <property type="match status" value="1"/>
</dbReference>
<comment type="cofactor">
    <cofactor evidence="2">
        <name>Mn(2+)</name>
        <dbReference type="ChEBI" id="CHEBI:29035"/>
    </cofactor>
</comment>
<dbReference type="InterPro" id="IPR036390">
    <property type="entry name" value="WH_DNA-bd_sf"/>
</dbReference>
<name>A0A835HQJ8_9MAGN</name>
<dbReference type="GO" id="GO:0046872">
    <property type="term" value="F:metal ion binding"/>
    <property type="evidence" value="ECO:0007669"/>
    <property type="project" value="UniProtKB-UniRule"/>
</dbReference>
<evidence type="ECO:0000256" key="10">
    <source>
        <dbReference type="ARBA" id="ARBA00022737"/>
    </source>
</evidence>
<evidence type="ECO:0000256" key="16">
    <source>
        <dbReference type="SAM" id="MobiDB-lite"/>
    </source>
</evidence>
<keyword evidence="8 13" id="KW-0645">Protease</keyword>
<feature type="domain" description="Peptidase M24" evidence="17">
    <location>
        <begin position="404"/>
        <end position="549"/>
    </location>
</feature>
<feature type="compositionally biased region" description="Acidic residues" evidence="16">
    <location>
        <begin position="55"/>
        <end position="82"/>
    </location>
</feature>
<dbReference type="GO" id="GO:0006508">
    <property type="term" value="P:proteolysis"/>
    <property type="evidence" value="ECO:0007669"/>
    <property type="project" value="UniProtKB-KW"/>
</dbReference>
<dbReference type="InterPro" id="IPR034649">
    <property type="entry name" value="Hip_N"/>
</dbReference>
<dbReference type="InterPro" id="IPR036388">
    <property type="entry name" value="WH-like_DNA-bd_sf"/>
</dbReference>
<dbReference type="InterPro" id="IPR050247">
    <property type="entry name" value="Met_Aminopeptidase_Type2"/>
</dbReference>
<dbReference type="PANTHER" id="PTHR45777">
    <property type="entry name" value="METHIONINE AMINOPEPTIDASE 2"/>
    <property type="match status" value="1"/>
</dbReference>
<dbReference type="InterPro" id="IPR018349">
    <property type="entry name" value="Pept_M24A_MAP2_BS"/>
</dbReference>
<keyword evidence="10" id="KW-0677">Repeat</keyword>
<dbReference type="InterPro" id="IPR019734">
    <property type="entry name" value="TPR_rpt"/>
</dbReference>
<dbReference type="NCBIfam" id="TIGR00501">
    <property type="entry name" value="met_pdase_II"/>
    <property type="match status" value="1"/>
</dbReference>
<evidence type="ECO:0000256" key="2">
    <source>
        <dbReference type="ARBA" id="ARBA00001936"/>
    </source>
</evidence>
<feature type="binding site" evidence="13">
    <location>
        <position position="636"/>
    </location>
    <ligand>
        <name>a divalent metal cation</name>
        <dbReference type="ChEBI" id="CHEBI:60240"/>
        <label>1</label>
    </ligand>
</feature>
<dbReference type="HAMAP" id="MF_03175">
    <property type="entry name" value="MetAP_2_euk"/>
    <property type="match status" value="1"/>
</dbReference>
<feature type="region of interest" description="Disordered" evidence="16">
    <location>
        <begin position="233"/>
        <end position="273"/>
    </location>
</feature>
<evidence type="ECO:0000256" key="8">
    <source>
        <dbReference type="ARBA" id="ARBA00022670"/>
    </source>
</evidence>
<comment type="caution">
    <text evidence="19">The sequence shown here is derived from an EMBL/GenBank/DDBJ whole genome shotgun (WGS) entry which is preliminary data.</text>
</comment>
<evidence type="ECO:0000256" key="1">
    <source>
        <dbReference type="ARBA" id="ARBA00000294"/>
    </source>
</evidence>
<evidence type="ECO:0000259" key="17">
    <source>
        <dbReference type="Pfam" id="PF00557"/>
    </source>
</evidence>
<feature type="binding site" evidence="13">
    <location>
        <position position="516"/>
    </location>
    <ligand>
        <name>substrate</name>
    </ligand>
</feature>
<gene>
    <name evidence="19" type="ORF">IFM89_030515</name>
</gene>
<feature type="region of interest" description="Disordered" evidence="16">
    <location>
        <begin position="296"/>
        <end position="384"/>
    </location>
</feature>
<evidence type="ECO:0000256" key="6">
    <source>
        <dbReference type="ARBA" id="ARBA00022438"/>
    </source>
</evidence>
<evidence type="ECO:0000313" key="20">
    <source>
        <dbReference type="Proteomes" id="UP000631114"/>
    </source>
</evidence>
<feature type="compositionally biased region" description="Basic and acidic residues" evidence="16">
    <location>
        <begin position="244"/>
        <end position="257"/>
    </location>
</feature>
<keyword evidence="11 13" id="KW-0378">Hydrolase</keyword>
<proteinExistence type="inferred from homology"/>
<dbReference type="PROSITE" id="PS01202">
    <property type="entry name" value="MAP_2"/>
    <property type="match status" value="1"/>
</dbReference>
<dbReference type="GO" id="GO:0005737">
    <property type="term" value="C:cytoplasm"/>
    <property type="evidence" value="ECO:0007669"/>
    <property type="project" value="UniProtKB-SubCell"/>
</dbReference>
<dbReference type="Pfam" id="PF13181">
    <property type="entry name" value="TPR_8"/>
    <property type="match status" value="1"/>
</dbReference>
<feature type="binding site" evidence="13">
    <location>
        <position position="636"/>
    </location>
    <ligand>
        <name>a divalent metal cation</name>
        <dbReference type="ChEBI" id="CHEBI:60240"/>
        <label>2</label>
        <note>catalytic</note>
    </ligand>
</feature>
<dbReference type="Gene3D" id="1.25.40.10">
    <property type="entry name" value="Tetratricopeptide repeat domain"/>
    <property type="match status" value="1"/>
</dbReference>
<dbReference type="SMART" id="SM00028">
    <property type="entry name" value="TPR"/>
    <property type="match status" value="3"/>
</dbReference>
<dbReference type="CDD" id="cd01088">
    <property type="entry name" value="MetAP2"/>
    <property type="match status" value="1"/>
</dbReference>
<dbReference type="InterPro" id="IPR001714">
    <property type="entry name" value="Pept_M24_MAP"/>
</dbReference>
<evidence type="ECO:0000256" key="14">
    <source>
        <dbReference type="PROSITE-ProRule" id="PRU00339"/>
    </source>
</evidence>
<feature type="binding site" evidence="13">
    <location>
        <position position="428"/>
    </location>
    <ligand>
        <name>a divalent metal cation</name>
        <dbReference type="ChEBI" id="CHEBI:60240"/>
        <label>1</label>
    </ligand>
</feature>
<dbReference type="Pfam" id="PF00557">
    <property type="entry name" value="Peptidase_M24"/>
    <property type="match status" value="1"/>
</dbReference>
<dbReference type="CDD" id="cd14438">
    <property type="entry name" value="Hip_N"/>
    <property type="match status" value="1"/>
</dbReference>
<feature type="binding site" evidence="13">
    <location>
        <position position="439"/>
    </location>
    <ligand>
        <name>a divalent metal cation</name>
        <dbReference type="ChEBI" id="CHEBI:60240"/>
        <label>1</label>
    </ligand>
</feature>
<evidence type="ECO:0000256" key="11">
    <source>
        <dbReference type="ARBA" id="ARBA00022801"/>
    </source>
</evidence>
<evidence type="ECO:0000259" key="18">
    <source>
        <dbReference type="Pfam" id="PF18253"/>
    </source>
</evidence>
<dbReference type="OrthoDB" id="7848262at2759"/>
<evidence type="ECO:0000256" key="9">
    <source>
        <dbReference type="ARBA" id="ARBA00022723"/>
    </source>
</evidence>